<evidence type="ECO:0000313" key="1">
    <source>
        <dbReference type="EMBL" id="KFB74003.1"/>
    </source>
</evidence>
<reference evidence="1 2" key="1">
    <citation type="submission" date="2014-02" db="EMBL/GenBank/DDBJ databases">
        <title>Expanding our view of genomic diversity in Candidatus Accumulibacter clades.</title>
        <authorList>
            <person name="Skennerton C.T."/>
            <person name="Barr J.J."/>
            <person name="Slater F.R."/>
            <person name="Bond P.L."/>
            <person name="Tyson G.W."/>
        </authorList>
    </citation>
    <scope>NUCLEOTIDE SEQUENCE [LARGE SCALE GENOMIC DNA]</scope>
    <source>
        <strain evidence="2">BA-91</strain>
    </source>
</reference>
<protein>
    <submittedName>
        <fullName evidence="1">Uncharacterized protein</fullName>
    </submittedName>
</protein>
<gene>
    <name evidence="1" type="ORF">AW09_000714</name>
</gene>
<dbReference type="AlphaFoldDB" id="A0A080LYQ8"/>
<evidence type="ECO:0000313" key="2">
    <source>
        <dbReference type="Proteomes" id="UP000020077"/>
    </source>
</evidence>
<sequence length="69" mass="8013">MSCEDMRQQWLRRLLSMDQTDLSNRFAILMVSVRVGERTSEPSRWPGFRYCDIRGGCFFTVSTTGPETC</sequence>
<dbReference type="Proteomes" id="UP000020077">
    <property type="component" value="Unassembled WGS sequence"/>
</dbReference>
<comment type="caution">
    <text evidence="1">The sequence shown here is derived from an EMBL/GenBank/DDBJ whole genome shotgun (WGS) entry which is preliminary data.</text>
</comment>
<accession>A0A080LYQ8</accession>
<organism evidence="1 2">
    <name type="scientific">Candidatus Accumulibacter phosphatis</name>
    <dbReference type="NCBI Taxonomy" id="327160"/>
    <lineage>
        <taxon>Bacteria</taxon>
        <taxon>Pseudomonadati</taxon>
        <taxon>Pseudomonadota</taxon>
        <taxon>Betaproteobacteria</taxon>
        <taxon>Candidatus Accumulibacter</taxon>
    </lineage>
</organism>
<name>A0A080LYQ8_9PROT</name>
<proteinExistence type="predicted"/>
<dbReference type="EMBL" id="JDVG02000121">
    <property type="protein sequence ID" value="KFB74003.1"/>
    <property type="molecule type" value="Genomic_DNA"/>
</dbReference>